<dbReference type="Pfam" id="PF00149">
    <property type="entry name" value="Metallophos"/>
    <property type="match status" value="1"/>
</dbReference>
<dbReference type="AlphaFoldDB" id="A0A375ACG9"/>
<evidence type="ECO:0000256" key="2">
    <source>
        <dbReference type="ARBA" id="ARBA00022801"/>
    </source>
</evidence>
<evidence type="ECO:0000313" key="8">
    <source>
        <dbReference type="Proteomes" id="UP000294820"/>
    </source>
</evidence>
<sequence length="263" mass="29848">MKRRLFIKSAALLSVASSLPAFSNSTTTCQKENNSQESYQTSIAIVSDLHISSNALLSDFETALKNITQNHHVNAIIIPGDIAENIDFIERTINSTINYFNNKKAIIILGNHDVRGPDSKIWVKDPKADNPYYKVVIEKYVQINSLFAKHVTGHACFDEWIDGHHFIALNTDRGLKDQAFFDESTLRWFEGKMNENTQGKKKFVIVHQSLNDTHWRANLFGGFGEQDKRIKEILLRHPETFIISGHIHNGFGVLEAMQKNSAH</sequence>
<proteinExistence type="inferred from homology"/>
<keyword evidence="3" id="KW-0408">Iron</keyword>
<evidence type="ECO:0000256" key="3">
    <source>
        <dbReference type="ARBA" id="ARBA00023004"/>
    </source>
</evidence>
<gene>
    <name evidence="7" type="ORF">DAQ1742_02914</name>
</gene>
<evidence type="ECO:0000256" key="5">
    <source>
        <dbReference type="SAM" id="SignalP"/>
    </source>
</evidence>
<evidence type="ECO:0000256" key="1">
    <source>
        <dbReference type="ARBA" id="ARBA00022723"/>
    </source>
</evidence>
<keyword evidence="5" id="KW-0732">Signal</keyword>
<comment type="similarity">
    <text evidence="4">Belongs to the cyclic nucleotide phosphodiesterase class-III family.</text>
</comment>
<feature type="signal peptide" evidence="5">
    <location>
        <begin position="1"/>
        <end position="23"/>
    </location>
</feature>
<dbReference type="GO" id="GO:0016787">
    <property type="term" value="F:hydrolase activity"/>
    <property type="evidence" value="ECO:0007669"/>
    <property type="project" value="UniProtKB-KW"/>
</dbReference>
<evidence type="ECO:0000256" key="4">
    <source>
        <dbReference type="ARBA" id="ARBA00025742"/>
    </source>
</evidence>
<dbReference type="PANTHER" id="PTHR42988">
    <property type="entry name" value="PHOSPHOHYDROLASE"/>
    <property type="match status" value="1"/>
</dbReference>
<dbReference type="InterPro" id="IPR050884">
    <property type="entry name" value="CNP_phosphodiesterase-III"/>
</dbReference>
<name>A0A375ACG9_9GAMM</name>
<evidence type="ECO:0000259" key="6">
    <source>
        <dbReference type="Pfam" id="PF00149"/>
    </source>
</evidence>
<keyword evidence="2 7" id="KW-0378">Hydrolase</keyword>
<dbReference type="SUPFAM" id="SSF56300">
    <property type="entry name" value="Metallo-dependent phosphatases"/>
    <property type="match status" value="1"/>
</dbReference>
<keyword evidence="1" id="KW-0479">Metal-binding</keyword>
<evidence type="ECO:0000313" key="7">
    <source>
        <dbReference type="EMBL" id="SLM63763.1"/>
    </source>
</evidence>
<dbReference type="GO" id="GO:0046872">
    <property type="term" value="F:metal ion binding"/>
    <property type="evidence" value="ECO:0007669"/>
    <property type="project" value="UniProtKB-KW"/>
</dbReference>
<dbReference type="KEGG" id="daq:DAQ1742_02914"/>
<accession>A0A375ACG9</accession>
<dbReference type="Gene3D" id="3.60.21.10">
    <property type="match status" value="1"/>
</dbReference>
<dbReference type="InterPro" id="IPR029052">
    <property type="entry name" value="Metallo-depent_PP-like"/>
</dbReference>
<reference evidence="7 8" key="1">
    <citation type="submission" date="2016-09" db="EMBL/GenBank/DDBJ databases">
        <authorList>
            <person name="Reverchon S."/>
            <person name="Nasser W."/>
            <person name="Leonard S."/>
            <person name="Brochier C."/>
            <person name="Duprey A."/>
        </authorList>
    </citation>
    <scope>NUCLEOTIDE SEQUENCE [LARGE SCALE GENOMIC DNA]</scope>
    <source>
        <strain evidence="7 8">174/2</strain>
    </source>
</reference>
<keyword evidence="8" id="KW-1185">Reference proteome</keyword>
<dbReference type="PANTHER" id="PTHR42988:SF2">
    <property type="entry name" value="CYCLIC NUCLEOTIDE PHOSPHODIESTERASE CBUA0032-RELATED"/>
    <property type="match status" value="1"/>
</dbReference>
<organism evidence="7 8">
    <name type="scientific">Dickeya aquatica</name>
    <dbReference type="NCBI Taxonomy" id="1401087"/>
    <lineage>
        <taxon>Bacteria</taxon>
        <taxon>Pseudomonadati</taxon>
        <taxon>Pseudomonadota</taxon>
        <taxon>Gammaproteobacteria</taxon>
        <taxon>Enterobacterales</taxon>
        <taxon>Pectobacteriaceae</taxon>
        <taxon>Dickeya</taxon>
    </lineage>
</organism>
<protein>
    <submittedName>
        <fullName evidence="7">Phosphohydrolases, Icc family</fullName>
    </submittedName>
</protein>
<feature type="domain" description="Calcineurin-like phosphoesterase" evidence="6">
    <location>
        <begin position="42"/>
        <end position="249"/>
    </location>
</feature>
<dbReference type="InterPro" id="IPR004843">
    <property type="entry name" value="Calcineurin-like_PHP"/>
</dbReference>
<dbReference type="RefSeq" id="WP_232046490.1">
    <property type="nucleotide sequence ID" value="NZ_LT615367.1"/>
</dbReference>
<dbReference type="Proteomes" id="UP000294820">
    <property type="component" value="Chromosome 1"/>
</dbReference>
<feature type="chain" id="PRO_5016821211" evidence="5">
    <location>
        <begin position="24"/>
        <end position="263"/>
    </location>
</feature>
<dbReference type="EMBL" id="LT615367">
    <property type="protein sequence ID" value="SLM63763.1"/>
    <property type="molecule type" value="Genomic_DNA"/>
</dbReference>